<gene>
    <name evidence="1" type="ORF">acsn021_09990</name>
</gene>
<accession>A0A6S6R287</accession>
<dbReference type="PANTHER" id="PTHR41373">
    <property type="entry name" value="DUF2156 DOMAIN-CONTAINING PROTEIN"/>
    <property type="match status" value="1"/>
</dbReference>
<dbReference type="PANTHER" id="PTHR41373:SF1">
    <property type="entry name" value="PHOSPHATIDYLGLYCEROL LYSYLTRANSFERASE C-TERMINAL DOMAIN-CONTAINING PROTEIN"/>
    <property type="match status" value="1"/>
</dbReference>
<dbReference type="PIRSF" id="PIRSF018688">
    <property type="entry name" value="UCP018688"/>
    <property type="match status" value="1"/>
</dbReference>
<protein>
    <submittedName>
        <fullName evidence="1">Uncharacterized protein</fullName>
    </submittedName>
</protein>
<dbReference type="KEGG" id="acel:acsn021_09990"/>
<proteinExistence type="predicted"/>
<dbReference type="Gene3D" id="3.40.630.30">
    <property type="match status" value="1"/>
</dbReference>
<dbReference type="RefSeq" id="WP_184090621.1">
    <property type="nucleotide sequence ID" value="NZ_AP023367.1"/>
</dbReference>
<sequence length="305" mass="36017">MGIELKKLSLADCLLLEQYGKLRPVYIAERQPVNQFIWEEFYETLFYNNDTYFMCVVTSKECTAPMMPLCRLEDIPSVFAEIKYHWNEVLNKPLNMFLLDETFLEVLKKTPGFTEEFRIEDSRDNYDYIYDAAKLKTLSGKAYHKKKNHLNSFLKNYEGRYEYKTLSCSDVAEIEAFHDRWLDNRNYEDRHNSIRSEENGIHRLFQNCSFIDCEIGGVYVDGKLEAYTIGSYVPETKCAYIHVEKANITIPGLYNFINQQFLIHSFPDALLVNREDDLGQEGLRKAKLSYQPIRLEAKYHIYQNR</sequence>
<dbReference type="SUPFAM" id="SSF55729">
    <property type="entry name" value="Acyl-CoA N-acyltransferases (Nat)"/>
    <property type="match status" value="2"/>
</dbReference>
<dbReference type="InterPro" id="IPR016181">
    <property type="entry name" value="Acyl_CoA_acyltransferase"/>
</dbReference>
<dbReference type="InterPro" id="IPR016732">
    <property type="entry name" value="UCP018688"/>
</dbReference>
<dbReference type="InterPro" id="IPR024320">
    <property type="entry name" value="LPG_synthase_C"/>
</dbReference>
<dbReference type="AlphaFoldDB" id="A0A6S6R287"/>
<evidence type="ECO:0000313" key="2">
    <source>
        <dbReference type="Proteomes" id="UP000515561"/>
    </source>
</evidence>
<organism evidence="1 2">
    <name type="scientific">Anaerocolumna cellulosilytica</name>
    <dbReference type="NCBI Taxonomy" id="433286"/>
    <lineage>
        <taxon>Bacteria</taxon>
        <taxon>Bacillati</taxon>
        <taxon>Bacillota</taxon>
        <taxon>Clostridia</taxon>
        <taxon>Lachnospirales</taxon>
        <taxon>Lachnospiraceae</taxon>
        <taxon>Anaerocolumna</taxon>
    </lineage>
</organism>
<evidence type="ECO:0000313" key="1">
    <source>
        <dbReference type="EMBL" id="BCJ93430.1"/>
    </source>
</evidence>
<dbReference type="Pfam" id="PF09924">
    <property type="entry name" value="LPG_synthase_C"/>
    <property type="match status" value="1"/>
</dbReference>
<dbReference type="EMBL" id="AP023367">
    <property type="protein sequence ID" value="BCJ93430.1"/>
    <property type="molecule type" value="Genomic_DNA"/>
</dbReference>
<reference evidence="1 2" key="1">
    <citation type="journal article" date="2016" name="Int. J. Syst. Evol. Microbiol.">
        <title>Descriptions of Anaerotaenia torta gen. nov., sp. nov. and Anaerocolumna cellulosilytica gen. nov., sp. nov. isolated from a methanogenic reactor of cattle waste.</title>
        <authorList>
            <person name="Uek A."/>
            <person name="Ohtaki Y."/>
            <person name="Kaku N."/>
            <person name="Ueki K."/>
        </authorList>
    </citation>
    <scope>NUCLEOTIDE SEQUENCE [LARGE SCALE GENOMIC DNA]</scope>
    <source>
        <strain evidence="1 2">SN021</strain>
    </source>
</reference>
<name>A0A6S6R287_9FIRM</name>
<keyword evidence="2" id="KW-1185">Reference proteome</keyword>
<dbReference type="Proteomes" id="UP000515561">
    <property type="component" value="Chromosome"/>
</dbReference>